<proteinExistence type="predicted"/>
<sequence length="360" mass="39106">MGLPELGFEPSAPGSYGTLCNINPTSYIEQARAALETQRVGFESERAAFAEERKLWDCERRLMQQRIAQLERHGDKDHNAPMTGPTVTMPTQPEAEEKHHIWEGTSPTGLPSRIFPPDVSQAGPGSTDPDNSPSLDEALSPRSRPTDRHDPIGIPIEFVDSSLDGITLKSTALPPDIAAKVSSPMPTALPTSAPRLSLHEPVATEPIANLPLHPACLASPLPAIPSNIDDTPMDLPEQLAESSFPFPIVDSIPDESPCAPLPSLFPVASLDPGGDHQLENNDPALHEPLNLQNDEEHDAEFLEELDHKLLKEAKRMLAKPSLSSDGEDEIEGEPPEPEPELRFKYSTNFGSAFGSMQLES</sequence>
<accession>A0ACB8UQF7</accession>
<gene>
    <name evidence="1" type="ORF">LOY88_005856</name>
</gene>
<comment type="caution">
    <text evidence="1">The sequence shown here is derived from an EMBL/GenBank/DDBJ whole genome shotgun (WGS) entry which is preliminary data.</text>
</comment>
<protein>
    <submittedName>
        <fullName evidence="1">Uncharacterized protein</fullName>
    </submittedName>
</protein>
<organism evidence="1">
    <name type="scientific">Ophidiomyces ophidiicola</name>
    <dbReference type="NCBI Taxonomy" id="1387563"/>
    <lineage>
        <taxon>Eukaryota</taxon>
        <taxon>Fungi</taxon>
        <taxon>Dikarya</taxon>
        <taxon>Ascomycota</taxon>
        <taxon>Pezizomycotina</taxon>
        <taxon>Eurotiomycetes</taxon>
        <taxon>Eurotiomycetidae</taxon>
        <taxon>Onygenales</taxon>
        <taxon>Onygenaceae</taxon>
        <taxon>Ophidiomyces</taxon>
    </lineage>
</organism>
<dbReference type="EMBL" id="JALBCA010000115">
    <property type="protein sequence ID" value="KAI2382634.1"/>
    <property type="molecule type" value="Genomic_DNA"/>
</dbReference>
<evidence type="ECO:0000313" key="1">
    <source>
        <dbReference type="EMBL" id="KAI2382634.1"/>
    </source>
</evidence>
<reference evidence="1" key="1">
    <citation type="journal article" date="2022" name="bioRxiv">
        <title>Population genetic analysis of Ophidiomyces ophidiicola, the causative agent of snake fungal disease, indicates recent introductions to the USA.</title>
        <authorList>
            <person name="Ladner J.T."/>
            <person name="Palmer J.M."/>
            <person name="Ettinger C.L."/>
            <person name="Stajich J.E."/>
            <person name="Farrell T.M."/>
            <person name="Glorioso B.M."/>
            <person name="Lawson B."/>
            <person name="Price S.J."/>
            <person name="Stengle A.G."/>
            <person name="Grear D.A."/>
            <person name="Lorch J.M."/>
        </authorList>
    </citation>
    <scope>NUCLEOTIDE SEQUENCE</scope>
    <source>
        <strain evidence="1">NWHC 24266-5</strain>
    </source>
</reference>
<name>A0ACB8UQF7_9EURO</name>